<dbReference type="PANTHER" id="PTHR10037">
    <property type="entry name" value="VOLTAGE-GATED CATION CHANNEL CALCIUM AND SODIUM"/>
    <property type="match status" value="1"/>
</dbReference>
<feature type="transmembrane region" description="Helical" evidence="6">
    <location>
        <begin position="20"/>
        <end position="40"/>
    </location>
</feature>
<evidence type="ECO:0000256" key="5">
    <source>
        <dbReference type="ARBA" id="ARBA00023136"/>
    </source>
</evidence>
<dbReference type="Gene3D" id="1.20.120.350">
    <property type="entry name" value="Voltage-gated potassium channels. Chain C"/>
    <property type="match status" value="1"/>
</dbReference>
<dbReference type="GO" id="GO:0005509">
    <property type="term" value="F:calcium ion binding"/>
    <property type="evidence" value="ECO:0007669"/>
    <property type="project" value="InterPro"/>
</dbReference>
<dbReference type="PROSITE" id="PS00018">
    <property type="entry name" value="EF_HAND_1"/>
    <property type="match status" value="2"/>
</dbReference>
<evidence type="ECO:0000256" key="1">
    <source>
        <dbReference type="ARBA" id="ARBA00004141"/>
    </source>
</evidence>
<dbReference type="InterPro" id="IPR043203">
    <property type="entry name" value="VGCC_Ca_Na"/>
</dbReference>
<evidence type="ECO:0000256" key="2">
    <source>
        <dbReference type="ARBA" id="ARBA00022692"/>
    </source>
</evidence>
<dbReference type="SUPFAM" id="SSF81324">
    <property type="entry name" value="Voltage-gated potassium channels"/>
    <property type="match status" value="1"/>
</dbReference>
<dbReference type="EMBL" id="CAJNNV010025303">
    <property type="protein sequence ID" value="CAE8613744.1"/>
    <property type="molecule type" value="Genomic_DNA"/>
</dbReference>
<accession>A0A813FNM1</accession>
<evidence type="ECO:0000256" key="6">
    <source>
        <dbReference type="SAM" id="Phobius"/>
    </source>
</evidence>
<dbReference type="InterPro" id="IPR011992">
    <property type="entry name" value="EF-hand-dom_pair"/>
</dbReference>
<keyword evidence="9" id="KW-1185">Reference proteome</keyword>
<comment type="caution">
    <text evidence="8">The sequence shown here is derived from an EMBL/GenBank/DDBJ whole genome shotgun (WGS) entry which is preliminary data.</text>
</comment>
<dbReference type="SUPFAM" id="SSF47473">
    <property type="entry name" value="EF-hand"/>
    <property type="match status" value="1"/>
</dbReference>
<organism evidence="8 9">
    <name type="scientific">Polarella glacialis</name>
    <name type="common">Dinoflagellate</name>
    <dbReference type="NCBI Taxonomy" id="89957"/>
    <lineage>
        <taxon>Eukaryota</taxon>
        <taxon>Sar</taxon>
        <taxon>Alveolata</taxon>
        <taxon>Dinophyceae</taxon>
        <taxon>Suessiales</taxon>
        <taxon>Suessiaceae</taxon>
        <taxon>Polarella</taxon>
    </lineage>
</organism>
<keyword evidence="2 6" id="KW-0812">Transmembrane</keyword>
<dbReference type="PANTHER" id="PTHR10037:SF62">
    <property type="entry name" value="SODIUM CHANNEL PROTEIN 60E"/>
    <property type="match status" value="1"/>
</dbReference>
<dbReference type="GO" id="GO:0005248">
    <property type="term" value="F:voltage-gated sodium channel activity"/>
    <property type="evidence" value="ECO:0007669"/>
    <property type="project" value="TreeGrafter"/>
</dbReference>
<gene>
    <name evidence="8" type="ORF">PGLA1383_LOCUS31492</name>
</gene>
<sequence>MAARAIEDVANGQELQVSVPLAITVLGVVFNILFTLDLALRWHCAGFFDFWRGDDITWNLLDFFIVFIGLLDMVFEILSDTWKSNSHHNNNNTRKFSVNRVLRVIRIVKVVRVIRVMKFFRELRMMIFSIMNSMKSLLWVMLILGLMYYIFGISFSAAATEYLVTTEMWNDPENSALVHHFGTLDRAFVSLFMSMSGGNDWAVYYDALAPCSTMYQLLFLIFISFAVFAVVNIVTGVFVDGAIQASSGDKALMVQEEMELKKARSDSLREVFEELDTDNSGSCNITELEERLGDERVTAYFNAIKLDVSDAKTLFCLLDHDQSGDVSIDEFVSGCYKLQGEARSLDTKLMQYEVKFLTEAIVALGEQIFGCSSCYFLFSGCCFLLLFAVVLFYFFIFSPKCI</sequence>
<evidence type="ECO:0000256" key="3">
    <source>
        <dbReference type="ARBA" id="ARBA00022837"/>
    </source>
</evidence>
<dbReference type="OrthoDB" id="438662at2759"/>
<proteinExistence type="predicted"/>
<dbReference type="AlphaFoldDB" id="A0A813FNM1"/>
<feature type="domain" description="EF-hand" evidence="7">
    <location>
        <begin position="306"/>
        <end position="341"/>
    </location>
</feature>
<keyword evidence="3" id="KW-0106">Calcium</keyword>
<evidence type="ECO:0000256" key="4">
    <source>
        <dbReference type="ARBA" id="ARBA00022989"/>
    </source>
</evidence>
<reference evidence="8" key="1">
    <citation type="submission" date="2021-02" db="EMBL/GenBank/DDBJ databases">
        <authorList>
            <person name="Dougan E. K."/>
            <person name="Rhodes N."/>
            <person name="Thang M."/>
            <person name="Chan C."/>
        </authorList>
    </citation>
    <scope>NUCLEOTIDE SEQUENCE</scope>
</reference>
<dbReference type="InterPro" id="IPR002048">
    <property type="entry name" value="EF_hand_dom"/>
</dbReference>
<dbReference type="Pfam" id="PF13499">
    <property type="entry name" value="EF-hand_7"/>
    <property type="match status" value="1"/>
</dbReference>
<feature type="transmembrane region" description="Helical" evidence="6">
    <location>
        <begin position="375"/>
        <end position="396"/>
    </location>
</feature>
<keyword evidence="4 6" id="KW-1133">Transmembrane helix</keyword>
<dbReference type="GO" id="GO:0001518">
    <property type="term" value="C:voltage-gated sodium channel complex"/>
    <property type="evidence" value="ECO:0007669"/>
    <property type="project" value="TreeGrafter"/>
</dbReference>
<dbReference type="Gene3D" id="1.10.238.10">
    <property type="entry name" value="EF-hand"/>
    <property type="match status" value="1"/>
</dbReference>
<evidence type="ECO:0000259" key="7">
    <source>
        <dbReference type="PROSITE" id="PS50222"/>
    </source>
</evidence>
<dbReference type="InterPro" id="IPR018247">
    <property type="entry name" value="EF_Hand_1_Ca_BS"/>
</dbReference>
<dbReference type="InterPro" id="IPR005821">
    <property type="entry name" value="Ion_trans_dom"/>
</dbReference>
<dbReference type="PROSITE" id="PS50222">
    <property type="entry name" value="EF_HAND_2"/>
    <property type="match status" value="1"/>
</dbReference>
<protein>
    <recommendedName>
        <fullName evidence="7">EF-hand domain-containing protein</fullName>
    </recommendedName>
</protein>
<keyword evidence="5 6" id="KW-0472">Membrane</keyword>
<feature type="transmembrane region" description="Helical" evidence="6">
    <location>
        <begin position="137"/>
        <end position="159"/>
    </location>
</feature>
<dbReference type="SMART" id="SM00054">
    <property type="entry name" value="EFh"/>
    <property type="match status" value="2"/>
</dbReference>
<dbReference type="InterPro" id="IPR027359">
    <property type="entry name" value="Volt_channel_dom_sf"/>
</dbReference>
<feature type="transmembrane region" description="Helical" evidence="6">
    <location>
        <begin position="60"/>
        <end position="78"/>
    </location>
</feature>
<evidence type="ECO:0000313" key="9">
    <source>
        <dbReference type="Proteomes" id="UP000654075"/>
    </source>
</evidence>
<dbReference type="Gene3D" id="1.10.287.70">
    <property type="match status" value="1"/>
</dbReference>
<dbReference type="Pfam" id="PF00520">
    <property type="entry name" value="Ion_trans"/>
    <property type="match status" value="1"/>
</dbReference>
<comment type="subcellular location">
    <subcellularLocation>
        <location evidence="1">Membrane</location>
        <topology evidence="1">Multi-pass membrane protein</topology>
    </subcellularLocation>
</comment>
<feature type="transmembrane region" description="Helical" evidence="6">
    <location>
        <begin position="217"/>
        <end position="239"/>
    </location>
</feature>
<dbReference type="Proteomes" id="UP000654075">
    <property type="component" value="Unassembled WGS sequence"/>
</dbReference>
<name>A0A813FNM1_POLGL</name>
<evidence type="ECO:0000313" key="8">
    <source>
        <dbReference type="EMBL" id="CAE8613744.1"/>
    </source>
</evidence>